<keyword evidence="3" id="KW-1185">Reference proteome</keyword>
<gene>
    <name evidence="2" type="ORF">D7W81_28600</name>
</gene>
<evidence type="ECO:0000259" key="1">
    <source>
        <dbReference type="SMART" id="SM00974"/>
    </source>
</evidence>
<dbReference type="AlphaFoldDB" id="A0A3A8PQY9"/>
<dbReference type="RefSeq" id="WP_120558570.1">
    <property type="nucleotide sequence ID" value="NZ_RAWK01000204.1"/>
</dbReference>
<dbReference type="Proteomes" id="UP000267003">
    <property type="component" value="Unassembled WGS sequence"/>
</dbReference>
<dbReference type="EMBL" id="RAWK01000204">
    <property type="protein sequence ID" value="RKH58679.1"/>
    <property type="molecule type" value="Genomic_DNA"/>
</dbReference>
<sequence length="158" mass="18195">MAQQTKTGHVYVISNVGSFGENVFKVGLTRRLEPLDRIRELGDASVPFEFDVHALIHSEDAPSLERELHKRFVREQVNKVNPRKEFFRVALPNIRQVVDGMGLQAQWTMTAEAREFRETQAVERAMKSQSFEEGAWIQQQLKEQEAARVEETRKEAVA</sequence>
<name>A0A3A8PQY9_9BACT</name>
<dbReference type="OrthoDB" id="9811665at2"/>
<protein>
    <submittedName>
        <fullName evidence="2">GIY-YIG nuclease family protein</fullName>
    </submittedName>
</protein>
<accession>A0A3A8PQY9</accession>
<reference evidence="3" key="1">
    <citation type="submission" date="2018-09" db="EMBL/GenBank/DDBJ databases">
        <authorList>
            <person name="Livingstone P.G."/>
            <person name="Whitworth D.E."/>
        </authorList>
    </citation>
    <scope>NUCLEOTIDE SEQUENCE [LARGE SCALE GENOMIC DNA]</scope>
    <source>
        <strain evidence="3">AB050A</strain>
    </source>
</reference>
<evidence type="ECO:0000313" key="3">
    <source>
        <dbReference type="Proteomes" id="UP000267003"/>
    </source>
</evidence>
<proteinExistence type="predicted"/>
<evidence type="ECO:0000313" key="2">
    <source>
        <dbReference type="EMBL" id="RKH58679.1"/>
    </source>
</evidence>
<organism evidence="2 3">
    <name type="scientific">Corallococcus aberystwythensis</name>
    <dbReference type="NCBI Taxonomy" id="2316722"/>
    <lineage>
        <taxon>Bacteria</taxon>
        <taxon>Pseudomonadati</taxon>
        <taxon>Myxococcota</taxon>
        <taxon>Myxococcia</taxon>
        <taxon>Myxococcales</taxon>
        <taxon>Cystobacterineae</taxon>
        <taxon>Myxococcaceae</taxon>
        <taxon>Corallococcus</taxon>
    </lineage>
</organism>
<dbReference type="Pfam" id="PF10544">
    <property type="entry name" value="T5orf172"/>
    <property type="match status" value="1"/>
</dbReference>
<feature type="domain" description="Bacteriophage T5 Orf172 DNA-binding" evidence="1">
    <location>
        <begin position="18"/>
        <end position="101"/>
    </location>
</feature>
<dbReference type="InterPro" id="IPR018306">
    <property type="entry name" value="Phage_T5_Orf172_DNA-bd"/>
</dbReference>
<dbReference type="SMART" id="SM00974">
    <property type="entry name" value="T5orf172"/>
    <property type="match status" value="1"/>
</dbReference>
<comment type="caution">
    <text evidence="2">The sequence shown here is derived from an EMBL/GenBank/DDBJ whole genome shotgun (WGS) entry which is preliminary data.</text>
</comment>